<accession>A0A0T9RRQ0</accession>
<dbReference type="AlphaFoldDB" id="A0A0T9RRQ0"/>
<evidence type="ECO:0000313" key="1">
    <source>
        <dbReference type="EMBL" id="CNI79854.1"/>
    </source>
</evidence>
<dbReference type="Pfam" id="PF08786">
    <property type="entry name" value="DcrB"/>
    <property type="match status" value="1"/>
</dbReference>
<organism evidence="1 2">
    <name type="scientific">Yersinia similis</name>
    <dbReference type="NCBI Taxonomy" id="367190"/>
    <lineage>
        <taxon>Bacteria</taxon>
        <taxon>Pseudomonadati</taxon>
        <taxon>Pseudomonadota</taxon>
        <taxon>Gammaproteobacteria</taxon>
        <taxon>Enterobacterales</taxon>
        <taxon>Yersiniaceae</taxon>
        <taxon>Yersinia</taxon>
    </lineage>
</organism>
<evidence type="ECO:0000313" key="2">
    <source>
        <dbReference type="Proteomes" id="UP000038204"/>
    </source>
</evidence>
<dbReference type="GeneID" id="96663100"/>
<name>A0A0T9RRQ0_9GAMM</name>
<protein>
    <submittedName>
        <fullName evidence="1">Uncharacterized conserved protein</fullName>
    </submittedName>
</protein>
<gene>
    <name evidence="1" type="ORF">ERS008667_04357</name>
</gene>
<sequence length="156" mass="17205">MTEPNELSLFHFNEGAIALPAAWKDLSVLVLSAADNDKSGISFTISRDVIPWGMSFSQFAVSEIASLSRQLKDYQHINQEEQPHPAGKTIVSEFSWSSPQGAIHQLMMLLDLSPKVLVFTATIPGTMSDEQRQQIRVLMSTFQLRDPAVSGKAATE</sequence>
<dbReference type="InterPro" id="IPR016123">
    <property type="entry name" value="Mog1/PsbP_a/b/a-sand"/>
</dbReference>
<proteinExistence type="predicted"/>
<dbReference type="RefSeq" id="WP_048677555.1">
    <property type="nucleotide sequence ID" value="NZ_CABIHV010000106.1"/>
</dbReference>
<dbReference type="EMBL" id="CQBK01000080">
    <property type="protein sequence ID" value="CNI79854.1"/>
    <property type="molecule type" value="Genomic_DNA"/>
</dbReference>
<dbReference type="Proteomes" id="UP000038204">
    <property type="component" value="Unassembled WGS sequence"/>
</dbReference>
<dbReference type="Gene3D" id="3.40.1000.10">
    <property type="entry name" value="Mog1/PsbP, alpha/beta/alpha sandwich"/>
    <property type="match status" value="1"/>
</dbReference>
<reference evidence="1 2" key="1">
    <citation type="submission" date="2015-03" db="EMBL/GenBank/DDBJ databases">
        <authorList>
            <person name="Murphy D."/>
        </authorList>
    </citation>
    <scope>NUCLEOTIDE SEQUENCE [LARGE SCALE GENOMIC DNA]</scope>
    <source>
        <strain evidence="1 2">Y233</strain>
    </source>
</reference>
<dbReference type="SUPFAM" id="SSF55724">
    <property type="entry name" value="Mog1p/PsbP-like"/>
    <property type="match status" value="1"/>
</dbReference>
<dbReference type="InterPro" id="IPR014894">
    <property type="entry name" value="DcrB/EagT6"/>
</dbReference>